<dbReference type="InterPro" id="IPR014001">
    <property type="entry name" value="Helicase_ATP-bd"/>
</dbReference>
<dbReference type="FunFam" id="3.40.50.300:FF:000008">
    <property type="entry name" value="ATP-dependent RNA helicase RhlB"/>
    <property type="match status" value="1"/>
</dbReference>
<dbReference type="Proteomes" id="UP000054408">
    <property type="component" value="Unassembled WGS sequence"/>
</dbReference>
<dbReference type="GO" id="GO:0016787">
    <property type="term" value="F:hydrolase activity"/>
    <property type="evidence" value="ECO:0007669"/>
    <property type="project" value="UniProtKB-KW"/>
</dbReference>
<dbReference type="SMART" id="SM00487">
    <property type="entry name" value="DEXDc"/>
    <property type="match status" value="1"/>
</dbReference>
<dbReference type="SUPFAM" id="SSF52540">
    <property type="entry name" value="P-loop containing nucleoside triphosphate hydrolases"/>
    <property type="match status" value="1"/>
</dbReference>
<dbReference type="Pfam" id="PF00271">
    <property type="entry name" value="Helicase_C"/>
    <property type="match status" value="1"/>
</dbReference>
<keyword evidence="2 6" id="KW-0547">Nucleotide-binding</keyword>
<dbReference type="OrthoDB" id="196131at2759"/>
<evidence type="ECO:0000256" key="1">
    <source>
        <dbReference type="ARBA" id="ARBA00012552"/>
    </source>
</evidence>
<keyword evidence="5 6" id="KW-0067">ATP-binding</keyword>
<sequence length="412" mass="44847">MVEIQRAGFLNPTPIQSQAWPVCMSGRDMIGVAATGSGKTLAFLFPAVVHINAQPLLQRGDGPIALVLAPTRELACQIEKECTKFGRSSSIKNTCVYGGAPKGPQRGALRRGVEIVIATPGRLIDFLEQRATNLRRVTYLVLDEADRMLDMGFEPQLRKIVGQIRPERQTVMFSATWPREVESLARDFLKQPVQVNIGSTDLSANTDITQIVEMVSRYDKKSRVFQLLNSIDPTAKVLIFANTKRMVDDLTRDMRSSGIRALGLHGGKEQAEREFVLGSFKSGEAPIMIGTDVVGRGIDVDNIAVVINYDLPTNIEDYIHRIGRTGRAGNKGTAYAFFDPDNDSKAARPLLKILEDAEQEIPPALRDVAASSRGRGGGGRRRGGYRRGGGGRRNAGRTGSNSLPLGGGGGRY</sequence>
<feature type="domain" description="Helicase C-terminal" evidence="9">
    <location>
        <begin position="223"/>
        <end position="369"/>
    </location>
</feature>
<organism evidence="10 11">
    <name type="scientific">Thecamonas trahens ATCC 50062</name>
    <dbReference type="NCBI Taxonomy" id="461836"/>
    <lineage>
        <taxon>Eukaryota</taxon>
        <taxon>Apusozoa</taxon>
        <taxon>Apusomonadida</taxon>
        <taxon>Apusomonadidae</taxon>
        <taxon>Thecamonas</taxon>
    </lineage>
</organism>
<keyword evidence="4 6" id="KW-0347">Helicase</keyword>
<dbReference type="GeneID" id="25562947"/>
<dbReference type="Gene3D" id="3.40.50.300">
    <property type="entry name" value="P-loop containing nucleotide triphosphate hydrolases"/>
    <property type="match status" value="2"/>
</dbReference>
<dbReference type="EMBL" id="GL349444">
    <property type="protein sequence ID" value="KNC46904.1"/>
    <property type="molecule type" value="Genomic_DNA"/>
</dbReference>
<dbReference type="PROSITE" id="PS51194">
    <property type="entry name" value="HELICASE_CTER"/>
    <property type="match status" value="1"/>
</dbReference>
<evidence type="ECO:0000256" key="7">
    <source>
        <dbReference type="SAM" id="MobiDB-lite"/>
    </source>
</evidence>
<dbReference type="Pfam" id="PF00270">
    <property type="entry name" value="DEAD"/>
    <property type="match status" value="1"/>
</dbReference>
<evidence type="ECO:0000256" key="4">
    <source>
        <dbReference type="ARBA" id="ARBA00022806"/>
    </source>
</evidence>
<evidence type="ECO:0000256" key="5">
    <source>
        <dbReference type="ARBA" id="ARBA00022840"/>
    </source>
</evidence>
<keyword evidence="11" id="KW-1185">Reference proteome</keyword>
<dbReference type="EC" id="3.6.4.13" evidence="1"/>
<feature type="domain" description="Helicase ATP-binding" evidence="8">
    <location>
        <begin position="20"/>
        <end position="195"/>
    </location>
</feature>
<dbReference type="CDD" id="cd17966">
    <property type="entry name" value="DEADc_DDX5_DDX17"/>
    <property type="match status" value="1"/>
</dbReference>
<dbReference type="AlphaFoldDB" id="A0A0L0D3N2"/>
<dbReference type="OMA" id="ITQYEME"/>
<dbReference type="GO" id="GO:0005524">
    <property type="term" value="F:ATP binding"/>
    <property type="evidence" value="ECO:0007669"/>
    <property type="project" value="UniProtKB-KW"/>
</dbReference>
<evidence type="ECO:0000256" key="3">
    <source>
        <dbReference type="ARBA" id="ARBA00022801"/>
    </source>
</evidence>
<dbReference type="SMART" id="SM00490">
    <property type="entry name" value="HELICc"/>
    <property type="match status" value="1"/>
</dbReference>
<name>A0A0L0D3N2_THETB</name>
<proteinExistence type="inferred from homology"/>
<evidence type="ECO:0000259" key="8">
    <source>
        <dbReference type="PROSITE" id="PS51192"/>
    </source>
</evidence>
<dbReference type="GO" id="GO:0003724">
    <property type="term" value="F:RNA helicase activity"/>
    <property type="evidence" value="ECO:0007669"/>
    <property type="project" value="UniProtKB-EC"/>
</dbReference>
<protein>
    <recommendedName>
        <fullName evidence="1">RNA helicase</fullName>
        <ecNumber evidence="1">3.6.4.13</ecNumber>
    </recommendedName>
</protein>
<dbReference type="PANTHER" id="PTHR47958">
    <property type="entry name" value="ATP-DEPENDENT RNA HELICASE DBP3"/>
    <property type="match status" value="1"/>
</dbReference>
<dbReference type="PROSITE" id="PS51192">
    <property type="entry name" value="HELICASE_ATP_BIND_1"/>
    <property type="match status" value="1"/>
</dbReference>
<evidence type="ECO:0000256" key="6">
    <source>
        <dbReference type="RuleBase" id="RU000492"/>
    </source>
</evidence>
<dbReference type="GO" id="GO:0003676">
    <property type="term" value="F:nucleic acid binding"/>
    <property type="evidence" value="ECO:0007669"/>
    <property type="project" value="InterPro"/>
</dbReference>
<comment type="similarity">
    <text evidence="6">Belongs to the DEAD box helicase family.</text>
</comment>
<accession>A0A0L0D3N2</accession>
<reference evidence="10 11" key="1">
    <citation type="submission" date="2010-05" db="EMBL/GenBank/DDBJ databases">
        <title>The Genome Sequence of Thecamonas trahens ATCC 50062.</title>
        <authorList>
            <consortium name="The Broad Institute Genome Sequencing Platform"/>
            <person name="Russ C."/>
            <person name="Cuomo C."/>
            <person name="Shea T."/>
            <person name="Young S.K."/>
            <person name="Zeng Q."/>
            <person name="Koehrsen M."/>
            <person name="Haas B."/>
            <person name="Borodovsky M."/>
            <person name="Guigo R."/>
            <person name="Alvarado L."/>
            <person name="Berlin A."/>
            <person name="Bochicchio J."/>
            <person name="Borenstein D."/>
            <person name="Chapman S."/>
            <person name="Chen Z."/>
            <person name="Freedman E."/>
            <person name="Gellesch M."/>
            <person name="Goldberg J."/>
            <person name="Griggs A."/>
            <person name="Gujja S."/>
            <person name="Heilman E."/>
            <person name="Heiman D."/>
            <person name="Hepburn T."/>
            <person name="Howarth C."/>
            <person name="Jen D."/>
            <person name="Larson L."/>
            <person name="Mehta T."/>
            <person name="Park D."/>
            <person name="Pearson M."/>
            <person name="Roberts A."/>
            <person name="Saif S."/>
            <person name="Shenoy N."/>
            <person name="Sisk P."/>
            <person name="Stolte C."/>
            <person name="Sykes S."/>
            <person name="Thomson T."/>
            <person name="Walk T."/>
            <person name="White J."/>
            <person name="Yandava C."/>
            <person name="Burger G."/>
            <person name="Gray M.W."/>
            <person name="Holland P.W.H."/>
            <person name="King N."/>
            <person name="Lang F.B.F."/>
            <person name="Roger A.J."/>
            <person name="Ruiz-Trillo I."/>
            <person name="Lander E."/>
            <person name="Nusbaum C."/>
        </authorList>
    </citation>
    <scope>NUCLEOTIDE SEQUENCE [LARGE SCALE GENOMIC DNA]</scope>
    <source>
        <strain evidence="10 11">ATCC 50062</strain>
    </source>
</reference>
<dbReference type="InterPro" id="IPR011545">
    <property type="entry name" value="DEAD/DEAH_box_helicase_dom"/>
</dbReference>
<evidence type="ECO:0000313" key="10">
    <source>
        <dbReference type="EMBL" id="KNC46904.1"/>
    </source>
</evidence>
<dbReference type="InterPro" id="IPR000629">
    <property type="entry name" value="RNA-helicase_DEAD-box_CS"/>
</dbReference>
<gene>
    <name evidence="10" type="ORF">AMSG_03335</name>
</gene>
<dbReference type="eggNOG" id="KOG0331">
    <property type="taxonomic scope" value="Eukaryota"/>
</dbReference>
<dbReference type="STRING" id="461836.A0A0L0D3N2"/>
<evidence type="ECO:0000313" key="11">
    <source>
        <dbReference type="Proteomes" id="UP000054408"/>
    </source>
</evidence>
<feature type="region of interest" description="Disordered" evidence="7">
    <location>
        <begin position="362"/>
        <end position="412"/>
    </location>
</feature>
<keyword evidence="3 6" id="KW-0378">Hydrolase</keyword>
<dbReference type="RefSeq" id="XP_013760177.1">
    <property type="nucleotide sequence ID" value="XM_013904723.1"/>
</dbReference>
<dbReference type="FunFam" id="3.40.50.300:FF:000079">
    <property type="entry name" value="probable ATP-dependent RNA helicase DDX17"/>
    <property type="match status" value="1"/>
</dbReference>
<dbReference type="InterPro" id="IPR001650">
    <property type="entry name" value="Helicase_C-like"/>
</dbReference>
<evidence type="ECO:0000259" key="9">
    <source>
        <dbReference type="PROSITE" id="PS51194"/>
    </source>
</evidence>
<evidence type="ECO:0000256" key="2">
    <source>
        <dbReference type="ARBA" id="ARBA00022741"/>
    </source>
</evidence>
<dbReference type="CDD" id="cd18787">
    <property type="entry name" value="SF2_C_DEAD"/>
    <property type="match status" value="1"/>
</dbReference>
<dbReference type="PROSITE" id="PS00039">
    <property type="entry name" value="DEAD_ATP_HELICASE"/>
    <property type="match status" value="1"/>
</dbReference>
<dbReference type="InterPro" id="IPR027417">
    <property type="entry name" value="P-loop_NTPase"/>
</dbReference>